<organism evidence="7">
    <name type="scientific">Xenopus tropicalis</name>
    <name type="common">Western clawed frog</name>
    <name type="synonym">Silurana tropicalis</name>
    <dbReference type="NCBI Taxonomy" id="8364"/>
    <lineage>
        <taxon>Eukaryota</taxon>
        <taxon>Metazoa</taxon>
        <taxon>Chordata</taxon>
        <taxon>Craniata</taxon>
        <taxon>Vertebrata</taxon>
        <taxon>Euteleostomi</taxon>
        <taxon>Amphibia</taxon>
        <taxon>Batrachia</taxon>
        <taxon>Anura</taxon>
        <taxon>Pipoidea</taxon>
        <taxon>Pipidae</taxon>
        <taxon>Xenopodinae</taxon>
        <taxon>Xenopus</taxon>
        <taxon>Silurana</taxon>
    </lineage>
</organism>
<dbReference type="PANTHER" id="PTHR11361:SF21">
    <property type="entry name" value="MUTS PROTEIN HOMOLOG 4"/>
    <property type="match status" value="1"/>
</dbReference>
<keyword evidence="2" id="KW-0547">Nucleotide-binding</keyword>
<evidence type="ECO:0000313" key="10">
    <source>
        <dbReference type="Xenbase" id="XB-GENE-987938"/>
    </source>
</evidence>
<evidence type="ECO:0000256" key="4">
    <source>
        <dbReference type="ARBA" id="ARBA00023125"/>
    </source>
</evidence>
<dbReference type="RefSeq" id="XP_031756734.1">
    <property type="nucleotide sequence ID" value="XM_031900874.1"/>
</dbReference>
<dbReference type="PANTHER" id="PTHR11361">
    <property type="entry name" value="DNA MISMATCH REPAIR PROTEIN MUTS FAMILY MEMBER"/>
    <property type="match status" value="1"/>
</dbReference>
<dbReference type="Xenbase" id="XB-GENE-953600">
    <property type="gene designation" value="rabggtb"/>
</dbReference>
<evidence type="ECO:0000313" key="8">
    <source>
        <dbReference type="Proteomes" id="UP000008143"/>
    </source>
</evidence>
<dbReference type="InterPro" id="IPR045076">
    <property type="entry name" value="MutS"/>
</dbReference>
<dbReference type="Ensembl" id="ENSXETT00000006500">
    <property type="protein sequence ID" value="ENSXETP00000006500"/>
    <property type="gene ID" value="ENSXETG00000002979"/>
</dbReference>
<evidence type="ECO:0000313" key="7">
    <source>
        <dbReference type="Ensembl" id="ENSXETP00000006500"/>
    </source>
</evidence>
<dbReference type="AlphaFoldDB" id="F7CER9"/>
<reference evidence="7" key="1">
    <citation type="journal article" date="2010" name="Science">
        <title>The genome of the Western clawed frog Xenopus tropicalis.</title>
        <authorList>
            <person name="Hellsten U."/>
            <person name="Harland R.M."/>
            <person name="Gilchrist M.J."/>
            <person name="Hendrix D."/>
            <person name="Jurka J."/>
            <person name="Kapitonov V."/>
            <person name="Ovcharenko I."/>
            <person name="Putnam N.H."/>
            <person name="Shu S."/>
            <person name="Taher L."/>
            <person name="Blitz I.L."/>
            <person name="Blumberg B."/>
            <person name="Dichmann D.S."/>
            <person name="Dubchak I."/>
            <person name="Amaya E."/>
            <person name="Detter J.C."/>
            <person name="Fletcher R."/>
            <person name="Gerhard D.S."/>
            <person name="Goodstein D."/>
            <person name="Graves T."/>
            <person name="Grigoriev I.V."/>
            <person name="Grimwood J."/>
            <person name="Kawashima T."/>
            <person name="Lindquist E."/>
            <person name="Lucas S.M."/>
            <person name="Mead P.E."/>
            <person name="Mitros T."/>
            <person name="Ogino H."/>
            <person name="Ohta Y."/>
            <person name="Poliakov A.V."/>
            <person name="Pollet N."/>
            <person name="Robert J."/>
            <person name="Salamov A."/>
            <person name="Sater A.K."/>
            <person name="Schmutz J."/>
            <person name="Terry A."/>
            <person name="Vize P.D."/>
            <person name="Warren W.C."/>
            <person name="Wells D."/>
            <person name="Wills A."/>
            <person name="Wilson R.K."/>
            <person name="Zimmerman L.B."/>
            <person name="Zorn A.M."/>
            <person name="Grainger R."/>
            <person name="Grammer T."/>
            <person name="Khokha M.K."/>
            <person name="Richardson P.M."/>
            <person name="Rokhsar D.S."/>
        </authorList>
    </citation>
    <scope>NUCLEOTIDE SEQUENCE [LARGE SCALE GENOMIC DNA]</scope>
    <source>
        <strain evidence="7">Nigerian</strain>
    </source>
</reference>
<dbReference type="InterPro" id="IPR027417">
    <property type="entry name" value="P-loop_NTPase"/>
</dbReference>
<dbReference type="Pfam" id="PF05192">
    <property type="entry name" value="MutS_III"/>
    <property type="match status" value="1"/>
</dbReference>
<gene>
    <name evidence="9 10" type="primary">msh4</name>
    <name evidence="7" type="synonym">rabggtb</name>
</gene>
<evidence type="ECO:0000256" key="3">
    <source>
        <dbReference type="ARBA" id="ARBA00022840"/>
    </source>
</evidence>
<dbReference type="InterPro" id="IPR007696">
    <property type="entry name" value="DNA_mismatch_repair_MutS_core"/>
</dbReference>
<keyword evidence="8" id="KW-1185">Reference proteome</keyword>
<dbReference type="SUPFAM" id="SSF48334">
    <property type="entry name" value="DNA repair protein MutS, domain III"/>
    <property type="match status" value="1"/>
</dbReference>
<dbReference type="Bgee" id="ENSXETG00000002979">
    <property type="expression patterns" value="Expressed in skeletal muscle tissue and 12 other cell types or tissues"/>
</dbReference>
<evidence type="ECO:0000259" key="6">
    <source>
        <dbReference type="PROSITE" id="PS00486"/>
    </source>
</evidence>
<dbReference type="GO" id="GO:0140664">
    <property type="term" value="F:ATP-dependent DNA damage sensor activity"/>
    <property type="evidence" value="ECO:0007669"/>
    <property type="project" value="InterPro"/>
</dbReference>
<reference evidence="7" key="2">
    <citation type="submission" date="2011-06" db="UniProtKB">
        <authorList>
            <consortium name="Ensembl"/>
        </authorList>
    </citation>
    <scope>IDENTIFICATION</scope>
</reference>
<dbReference type="CDD" id="cd03243">
    <property type="entry name" value="ABC_MutS_homologs"/>
    <property type="match status" value="1"/>
</dbReference>
<dbReference type="InterPro" id="IPR036187">
    <property type="entry name" value="DNA_mismatch_repair_MutS_sf"/>
</dbReference>
<dbReference type="GeneID" id="100495525"/>
<dbReference type="AGR" id="Xenbase:XB-GENE-987938"/>
<dbReference type="Proteomes" id="UP000008143">
    <property type="component" value="Chromosome 4"/>
</dbReference>
<dbReference type="eggNOG" id="KOG0220">
    <property type="taxonomic scope" value="Eukaryota"/>
</dbReference>
<dbReference type="Xenbase" id="XB-GENE-987938">
    <property type="gene designation" value="msh4"/>
</dbReference>
<dbReference type="SUPFAM" id="SSF52540">
    <property type="entry name" value="P-loop containing nucleoside triphosphate hydrolases"/>
    <property type="match status" value="1"/>
</dbReference>
<dbReference type="InterPro" id="IPR036678">
    <property type="entry name" value="MutS_con_dom_sf"/>
</dbReference>
<evidence type="ECO:0000313" key="9">
    <source>
        <dbReference type="RefSeq" id="XP_031756734.1"/>
    </source>
</evidence>
<dbReference type="FunFam" id="3.40.50.300:FF:000870">
    <property type="entry name" value="MutS protein homolog 4"/>
    <property type="match status" value="1"/>
</dbReference>
<feature type="domain" description="DNA mismatch repair proteins mutS family" evidence="6">
    <location>
        <begin position="730"/>
        <end position="746"/>
    </location>
</feature>
<name>F7CER9_XENTR</name>
<accession>F7CER9</accession>
<dbReference type="ExpressionAtlas" id="F7CER9">
    <property type="expression patterns" value="baseline"/>
</dbReference>
<dbReference type="InterPro" id="IPR000432">
    <property type="entry name" value="DNA_mismatch_repair_MutS_C"/>
</dbReference>
<dbReference type="Pfam" id="PF05188">
    <property type="entry name" value="MutS_II"/>
    <property type="match status" value="1"/>
</dbReference>
<comment type="similarity">
    <text evidence="1">Belongs to the DNA mismatch repair MutS family.</text>
</comment>
<dbReference type="Gene3D" id="1.10.1420.10">
    <property type="match status" value="2"/>
</dbReference>
<dbReference type="InterPro" id="IPR007861">
    <property type="entry name" value="DNA_mismatch_repair_MutS_clamp"/>
</dbReference>
<dbReference type="FunFam" id="1.10.1420.10:FF:000043">
    <property type="entry name" value="MutS homolog 4"/>
    <property type="match status" value="1"/>
</dbReference>
<reference evidence="9" key="3">
    <citation type="submission" date="2025-04" db="UniProtKB">
        <authorList>
            <consortium name="RefSeq"/>
        </authorList>
    </citation>
    <scope>IDENTIFICATION</scope>
    <source>
        <strain evidence="9">Nigerian</strain>
        <tissue evidence="9">Liver and blood</tissue>
    </source>
</reference>
<dbReference type="FunFam" id="3.30.420.110:FF:000003">
    <property type="entry name" value="mutS protein homolog 4"/>
    <property type="match status" value="1"/>
</dbReference>
<dbReference type="SMART" id="SM00533">
    <property type="entry name" value="MUTSd"/>
    <property type="match status" value="1"/>
</dbReference>
<dbReference type="Gene3D" id="3.40.50.300">
    <property type="entry name" value="P-loop containing nucleotide triphosphate hydrolases"/>
    <property type="match status" value="1"/>
</dbReference>
<protein>
    <submittedName>
        <fullName evidence="9">MutS protein homolog 4 isoform X2</fullName>
    </submittedName>
    <submittedName>
        <fullName evidence="7">Rab geranylgeranyltransferase subunit beta</fullName>
    </submittedName>
</protein>
<dbReference type="FunFam" id="1.10.1420.10:FF:000056">
    <property type="entry name" value="MutS homolog 4"/>
    <property type="match status" value="1"/>
</dbReference>
<keyword evidence="4" id="KW-0238">DNA-binding</keyword>
<dbReference type="GO" id="GO:0051321">
    <property type="term" value="P:meiotic cell cycle"/>
    <property type="evidence" value="ECO:0007669"/>
    <property type="project" value="UniProtKB-KW"/>
</dbReference>
<evidence type="ECO:0000256" key="5">
    <source>
        <dbReference type="ARBA" id="ARBA00023254"/>
    </source>
</evidence>
<dbReference type="SMART" id="SM00534">
    <property type="entry name" value="MUTSac"/>
    <property type="match status" value="1"/>
</dbReference>
<dbReference type="Pfam" id="PF05190">
    <property type="entry name" value="MutS_IV"/>
    <property type="match status" value="1"/>
</dbReference>
<evidence type="ECO:0000256" key="2">
    <source>
        <dbReference type="ARBA" id="ARBA00022741"/>
    </source>
</evidence>
<evidence type="ECO:0000256" key="1">
    <source>
        <dbReference type="ARBA" id="ARBA00006271"/>
    </source>
</evidence>
<dbReference type="Gene3D" id="3.30.420.110">
    <property type="entry name" value="MutS, connector domain"/>
    <property type="match status" value="1"/>
</dbReference>
<dbReference type="GeneTree" id="ENSGT00550000074897"/>
<dbReference type="PROSITE" id="PS00486">
    <property type="entry name" value="DNA_MISMATCH_REPAIR_2"/>
    <property type="match status" value="1"/>
</dbReference>
<dbReference type="GO" id="GO:0030983">
    <property type="term" value="F:mismatched DNA binding"/>
    <property type="evidence" value="ECO:0007669"/>
    <property type="project" value="InterPro"/>
</dbReference>
<dbReference type="InterPro" id="IPR007860">
    <property type="entry name" value="DNA_mmatch_repair_MutS_con_dom"/>
</dbReference>
<dbReference type="GO" id="GO:0005524">
    <property type="term" value="F:ATP binding"/>
    <property type="evidence" value="ECO:0007669"/>
    <property type="project" value="UniProtKB-KW"/>
</dbReference>
<proteinExistence type="inferred from homology"/>
<keyword evidence="3" id="KW-0067">ATP-binding</keyword>
<dbReference type="GO" id="GO:0006298">
    <property type="term" value="P:mismatch repair"/>
    <property type="evidence" value="ECO:0007669"/>
    <property type="project" value="InterPro"/>
</dbReference>
<dbReference type="HOGENOM" id="CLU_002472_7_3_1"/>
<keyword evidence="5" id="KW-0469">Meiosis</keyword>
<sequence>MGFPLIFVNSGYLGMGDTTTSSNSGLCSLSPPQDGRPHFNLGLLKTPSSNGATSHKLFKSPRMSARLVSDSLSSAIISPAIAEAEQLRDCYFADRSSFAENTSICNLTSSSHSIRCPNDSNTGKAKGSFFTKPKLKTALNGFSESSSTISAQSSASVIVAVVEGRGLARGEIGMASLDLKNPEVVLSQFADNTIYVKVITKLKILTPLEILMPNTACDSGTASKLFLLIAENFKDVSFTAVQRKYFNETKGLEYIERLCVSEFSSVLMEVQSKYYCLAAVAALLKYVEYIQNTVYAPKSLKICFQGSEKTAMIDSVSAQNLELLVNKRDSRNDHTLFGVLNYTKTSGGSRRLRSNILEPLVDLKTINTRLDCVQEFLQDEELFFSLQSVLSRFLDTENLLSNLIQIPKQDTVALKNCKTPLLKAYYNSLEDNRFGIILEKIGAVINDDTRYTKGCLSTRTQKCYAVKENINELLDIDRRAYAEIVDDISGLISQLSEKYNLSLKTSFNTARGFFIQMNIDANMPTTNQLPSEFVKVTRIKNSCCFTTVDLLKLNERCQESLKEIYHRSYLIVCKLLSEIYEHIHCLYKLSDTVSMLDMLLSFAHACTLSDYVRPEFTDTLAIKQGWHPILEKIAMEKPVSNNTYITEGNNFVILTGPNMSGKSTYLKQIALSQIMAQLGSFVPAEYASFKIAEQIFTRIGMDDDIETNCSTFMKEMKEVNYIIQNANNKSLILIDELGRGTSTEEGIGICYAVCEYLLGLKAFTLFVTHYLELCHLSTIYPNSENYYFEVQHKREKSEDRESILYTYLLSKGQTKEKNYGLKAAELSSLPLLLLKDANNISMQIADKLTRKQESTPETVRQTAVYQLAVRLIQASRNSCLDSDSLRTYLKHLKKIYRAESLTDDLQSTETAEEKEIL</sequence>
<dbReference type="CTD" id="4438"/>
<dbReference type="Pfam" id="PF00488">
    <property type="entry name" value="MutS_V"/>
    <property type="match status" value="1"/>
</dbReference>